<dbReference type="Proteomes" id="UP001236795">
    <property type="component" value="Unassembled WGS sequence"/>
</dbReference>
<dbReference type="InterPro" id="IPR024524">
    <property type="entry name" value="DUF3800"/>
</dbReference>
<dbReference type="RefSeq" id="WP_258902442.1">
    <property type="nucleotide sequence ID" value="NZ_JAUSWC010000012.1"/>
</dbReference>
<evidence type="ECO:0008006" key="3">
    <source>
        <dbReference type="Google" id="ProtNLM"/>
    </source>
</evidence>
<accession>A0ABU0KH54</accession>
<gene>
    <name evidence="1" type="ORF">QO019_003603</name>
</gene>
<dbReference type="EMBL" id="JAUSWC010000012">
    <property type="protein sequence ID" value="MDQ0488735.1"/>
    <property type="molecule type" value="Genomic_DNA"/>
</dbReference>
<protein>
    <recommendedName>
        <fullName evidence="3">DUF3800 domain-containing protein</fullName>
    </recommendedName>
</protein>
<evidence type="ECO:0000313" key="1">
    <source>
        <dbReference type="EMBL" id="MDQ0488735.1"/>
    </source>
</evidence>
<organism evidence="1 2">
    <name type="scientific">Streptomyces thermodiastaticus</name>
    <dbReference type="NCBI Taxonomy" id="44061"/>
    <lineage>
        <taxon>Bacteria</taxon>
        <taxon>Bacillati</taxon>
        <taxon>Actinomycetota</taxon>
        <taxon>Actinomycetes</taxon>
        <taxon>Kitasatosporales</taxon>
        <taxon>Streptomycetaceae</taxon>
        <taxon>Streptomyces</taxon>
    </lineage>
</organism>
<evidence type="ECO:0000313" key="2">
    <source>
        <dbReference type="Proteomes" id="UP001236795"/>
    </source>
</evidence>
<sequence>MYLCYIDEAGNGQTLDPSRPDAPPVLVVGGFTVHDSCIKQLTWDFLTVKKTYRPQLGRARHLSEVIHTEVKGADVRKDIRVGNRDRRRAATLLVDSVLGLLERYNARVLARVWVKQEGHAVNETGVYSTSVGSLTETFQAQLLDSHSRGVMILDSRTKSKNAPNVHCVTTRKYRAGGDLLKGVIESPVFGHSDTHTLLQLADLVVSSLLFPIACHAYLGDVAWNVHCDDAYRPLREEFGERLKKLQFRYQDPSGKWRGGIVVSDRRTAQPSSPMFRPGKADAHAVMIPVQQSGGGSLPSGV</sequence>
<reference evidence="1 2" key="1">
    <citation type="submission" date="2023-07" db="EMBL/GenBank/DDBJ databases">
        <title>Genomic Encyclopedia of Type Strains, Phase IV (KMG-IV): sequencing the most valuable type-strain genomes for metagenomic binning, comparative biology and taxonomic classification.</title>
        <authorList>
            <person name="Goeker M."/>
        </authorList>
    </citation>
    <scope>NUCLEOTIDE SEQUENCE [LARGE SCALE GENOMIC DNA]</scope>
    <source>
        <strain evidence="1 2">DSM 40573</strain>
    </source>
</reference>
<dbReference type="Pfam" id="PF12686">
    <property type="entry name" value="DUF3800"/>
    <property type="match status" value="1"/>
</dbReference>
<name>A0ABU0KH54_9ACTN</name>
<comment type="caution">
    <text evidence="1">The sequence shown here is derived from an EMBL/GenBank/DDBJ whole genome shotgun (WGS) entry which is preliminary data.</text>
</comment>
<keyword evidence="2" id="KW-1185">Reference proteome</keyword>
<proteinExistence type="predicted"/>